<evidence type="ECO:0000313" key="10">
    <source>
        <dbReference type="Proteomes" id="UP000663880"/>
    </source>
</evidence>
<reference evidence="9" key="1">
    <citation type="submission" date="2021-02" db="EMBL/GenBank/DDBJ databases">
        <authorList>
            <person name="Steward A R."/>
        </authorList>
    </citation>
    <scope>NUCLEOTIDE SEQUENCE</scope>
</reference>
<dbReference type="Pfam" id="PF22949">
    <property type="entry name" value="HRI2_3H"/>
    <property type="match status" value="1"/>
</dbReference>
<keyword evidence="5" id="KW-0547">Nucleotide-binding</keyword>
<accession>A0A821UYH2</accession>
<dbReference type="GO" id="GO:0005634">
    <property type="term" value="C:nucleus"/>
    <property type="evidence" value="ECO:0007669"/>
    <property type="project" value="TreeGrafter"/>
</dbReference>
<dbReference type="InterPro" id="IPR050339">
    <property type="entry name" value="CC_SR_Kinase"/>
</dbReference>
<keyword evidence="7" id="KW-0067">ATP-binding</keyword>
<gene>
    <name evidence="9" type="ORF">PMACD_LOCUS11003</name>
</gene>
<dbReference type="InterPro" id="IPR011009">
    <property type="entry name" value="Kinase-like_dom_sf"/>
</dbReference>
<name>A0A821UYH2_9NEOP</name>
<evidence type="ECO:0000256" key="2">
    <source>
        <dbReference type="ARBA" id="ARBA00022527"/>
    </source>
</evidence>
<proteinExistence type="predicted"/>
<evidence type="ECO:0000256" key="3">
    <source>
        <dbReference type="ARBA" id="ARBA00022553"/>
    </source>
</evidence>
<dbReference type="GO" id="GO:0005524">
    <property type="term" value="F:ATP binding"/>
    <property type="evidence" value="ECO:0007669"/>
    <property type="project" value="UniProtKB-KW"/>
</dbReference>
<dbReference type="PANTHER" id="PTHR11042:SF187">
    <property type="entry name" value="EUKARYOTIC TRANSLATION INITIATION FACTOR 2-ALPHA KINASE 2"/>
    <property type="match status" value="1"/>
</dbReference>
<dbReference type="GO" id="GO:0004694">
    <property type="term" value="F:eukaryotic translation initiation factor 2alpha kinase activity"/>
    <property type="evidence" value="ECO:0007669"/>
    <property type="project" value="TreeGrafter"/>
</dbReference>
<evidence type="ECO:0000256" key="1">
    <source>
        <dbReference type="ARBA" id="ARBA00012513"/>
    </source>
</evidence>
<dbReference type="AlphaFoldDB" id="A0A821UYH2"/>
<evidence type="ECO:0000256" key="7">
    <source>
        <dbReference type="ARBA" id="ARBA00022840"/>
    </source>
</evidence>
<dbReference type="PANTHER" id="PTHR11042">
    <property type="entry name" value="EUKARYOTIC TRANSLATION INITIATION FACTOR 2-ALPHA KINASE EIF2-ALPHA KINASE -RELATED"/>
    <property type="match status" value="1"/>
</dbReference>
<keyword evidence="2" id="KW-0723">Serine/threonine-protein kinase</keyword>
<dbReference type="InterPro" id="IPR054521">
    <property type="entry name" value="HRI2_3H"/>
</dbReference>
<dbReference type="GO" id="GO:0005737">
    <property type="term" value="C:cytoplasm"/>
    <property type="evidence" value="ECO:0007669"/>
    <property type="project" value="TreeGrafter"/>
</dbReference>
<evidence type="ECO:0000256" key="6">
    <source>
        <dbReference type="ARBA" id="ARBA00022777"/>
    </source>
</evidence>
<feature type="domain" description="Heme-regulated eIF-2-alpha kinase helical" evidence="8">
    <location>
        <begin position="1"/>
        <end position="34"/>
    </location>
</feature>
<keyword evidence="3" id="KW-0597">Phosphoprotein</keyword>
<dbReference type="SUPFAM" id="SSF56112">
    <property type="entry name" value="Protein kinase-like (PK-like)"/>
    <property type="match status" value="1"/>
</dbReference>
<protein>
    <recommendedName>
        <fullName evidence="1">non-specific serine/threonine protein kinase</fullName>
        <ecNumber evidence="1">2.7.11.1</ecNumber>
    </recommendedName>
</protein>
<keyword evidence="6" id="KW-0418">Kinase</keyword>
<keyword evidence="10" id="KW-1185">Reference proteome</keyword>
<evidence type="ECO:0000259" key="8">
    <source>
        <dbReference type="Pfam" id="PF22949"/>
    </source>
</evidence>
<dbReference type="EC" id="2.7.11.1" evidence="1"/>
<evidence type="ECO:0000256" key="5">
    <source>
        <dbReference type="ARBA" id="ARBA00022741"/>
    </source>
</evidence>
<dbReference type="EMBL" id="CAJOBZ010000034">
    <property type="protein sequence ID" value="CAF4897326.1"/>
    <property type="molecule type" value="Genomic_DNA"/>
</dbReference>
<keyword evidence="4" id="KW-0808">Transferase</keyword>
<dbReference type="OrthoDB" id="1405469at2759"/>
<dbReference type="Proteomes" id="UP000663880">
    <property type="component" value="Unassembled WGS sequence"/>
</dbReference>
<organism evidence="9 10">
    <name type="scientific">Pieris macdunnoughi</name>
    <dbReference type="NCBI Taxonomy" id="345717"/>
    <lineage>
        <taxon>Eukaryota</taxon>
        <taxon>Metazoa</taxon>
        <taxon>Ecdysozoa</taxon>
        <taxon>Arthropoda</taxon>
        <taxon>Hexapoda</taxon>
        <taxon>Insecta</taxon>
        <taxon>Pterygota</taxon>
        <taxon>Neoptera</taxon>
        <taxon>Endopterygota</taxon>
        <taxon>Lepidoptera</taxon>
        <taxon>Glossata</taxon>
        <taxon>Ditrysia</taxon>
        <taxon>Papilionoidea</taxon>
        <taxon>Pieridae</taxon>
        <taxon>Pierinae</taxon>
        <taxon>Pieris</taxon>
    </lineage>
</organism>
<evidence type="ECO:0000256" key="4">
    <source>
        <dbReference type="ARBA" id="ARBA00022679"/>
    </source>
</evidence>
<dbReference type="Gene3D" id="3.30.200.20">
    <property type="entry name" value="Phosphorylase Kinase, domain 1"/>
    <property type="match status" value="1"/>
</dbReference>
<comment type="caution">
    <text evidence="9">The sequence shown here is derived from an EMBL/GenBank/DDBJ whole genome shotgun (WGS) entry which is preliminary data.</text>
</comment>
<sequence>MKLKDDSYAMGEFEAMRSQYQQALYQLVSIASGSEIPLTLPATWPITRCGLEWSRYHKEFEELYFIARGGFGTVFKARHRLDGVEYAVKKVFIKSSDVDSIMSHRAEVKTVASLNLIVNYKAVWLEPLIESTVKKKRKYFMDTDSDESINSNCVSSVYSNLMKSFKTYNSKELTNKHCQSDFVIFFENSKLILSNLEKRASADVLPVRVAGAVPENVFFEDISGACD</sequence>
<evidence type="ECO:0000313" key="9">
    <source>
        <dbReference type="EMBL" id="CAF4897326.1"/>
    </source>
</evidence>